<protein>
    <submittedName>
        <fullName evidence="1">Uncharacterized protein</fullName>
    </submittedName>
</protein>
<keyword evidence="2" id="KW-1185">Reference proteome</keyword>
<organism evidence="1 2">
    <name type="scientific">Hebeloma cylindrosporum</name>
    <dbReference type="NCBI Taxonomy" id="76867"/>
    <lineage>
        <taxon>Eukaryota</taxon>
        <taxon>Fungi</taxon>
        <taxon>Dikarya</taxon>
        <taxon>Basidiomycota</taxon>
        <taxon>Agaricomycotina</taxon>
        <taxon>Agaricomycetes</taxon>
        <taxon>Agaricomycetidae</taxon>
        <taxon>Agaricales</taxon>
        <taxon>Agaricineae</taxon>
        <taxon>Hymenogastraceae</taxon>
        <taxon>Hebeloma</taxon>
    </lineage>
</organism>
<dbReference type="Proteomes" id="UP000053424">
    <property type="component" value="Unassembled WGS sequence"/>
</dbReference>
<dbReference type="AlphaFoldDB" id="A0A0C3CI25"/>
<dbReference type="HOGENOM" id="CLU_2941992_0_0_1"/>
<accession>A0A0C3CI25</accession>
<proteinExistence type="predicted"/>
<name>A0A0C3CI25_HEBCY</name>
<reference evidence="2" key="2">
    <citation type="submission" date="2015-01" db="EMBL/GenBank/DDBJ databases">
        <title>Evolutionary Origins and Diversification of the Mycorrhizal Mutualists.</title>
        <authorList>
            <consortium name="DOE Joint Genome Institute"/>
            <consortium name="Mycorrhizal Genomics Consortium"/>
            <person name="Kohler A."/>
            <person name="Kuo A."/>
            <person name="Nagy L.G."/>
            <person name="Floudas D."/>
            <person name="Copeland A."/>
            <person name="Barry K.W."/>
            <person name="Cichocki N."/>
            <person name="Veneault-Fourrey C."/>
            <person name="LaButti K."/>
            <person name="Lindquist E.A."/>
            <person name="Lipzen A."/>
            <person name="Lundell T."/>
            <person name="Morin E."/>
            <person name="Murat C."/>
            <person name="Riley R."/>
            <person name="Ohm R."/>
            <person name="Sun H."/>
            <person name="Tunlid A."/>
            <person name="Henrissat B."/>
            <person name="Grigoriev I.V."/>
            <person name="Hibbett D.S."/>
            <person name="Martin F."/>
        </authorList>
    </citation>
    <scope>NUCLEOTIDE SEQUENCE [LARGE SCALE GENOMIC DNA]</scope>
    <source>
        <strain evidence="2">h7</strain>
    </source>
</reference>
<evidence type="ECO:0000313" key="2">
    <source>
        <dbReference type="Proteomes" id="UP000053424"/>
    </source>
</evidence>
<dbReference type="EMBL" id="KN831769">
    <property type="protein sequence ID" value="KIM48400.1"/>
    <property type="molecule type" value="Genomic_DNA"/>
</dbReference>
<evidence type="ECO:0000313" key="1">
    <source>
        <dbReference type="EMBL" id="KIM48400.1"/>
    </source>
</evidence>
<gene>
    <name evidence="1" type="ORF">M413DRAFT_440122</name>
</gene>
<reference evidence="1 2" key="1">
    <citation type="submission" date="2014-04" db="EMBL/GenBank/DDBJ databases">
        <authorList>
            <consortium name="DOE Joint Genome Institute"/>
            <person name="Kuo A."/>
            <person name="Gay G."/>
            <person name="Dore J."/>
            <person name="Kohler A."/>
            <person name="Nagy L.G."/>
            <person name="Floudas D."/>
            <person name="Copeland A."/>
            <person name="Barry K.W."/>
            <person name="Cichocki N."/>
            <person name="Veneault-Fourrey C."/>
            <person name="LaButti K."/>
            <person name="Lindquist E.A."/>
            <person name="Lipzen A."/>
            <person name="Lundell T."/>
            <person name="Morin E."/>
            <person name="Murat C."/>
            <person name="Sun H."/>
            <person name="Tunlid A."/>
            <person name="Henrissat B."/>
            <person name="Grigoriev I.V."/>
            <person name="Hibbett D.S."/>
            <person name="Martin F."/>
            <person name="Nordberg H.P."/>
            <person name="Cantor M.N."/>
            <person name="Hua S.X."/>
        </authorList>
    </citation>
    <scope>NUCLEOTIDE SEQUENCE [LARGE SCALE GENOMIC DNA]</scope>
    <source>
        <strain evidence="2">h7</strain>
    </source>
</reference>
<sequence>MKPGPPQCIHRQILGGQLPWSSQGIPRAAPRTCLLFNCDARKPARAAPRLLHHKYHGPGT</sequence>